<keyword evidence="1" id="KW-0175">Coiled coil</keyword>
<gene>
    <name evidence="2" type="ORF">KIMC2_12460</name>
</gene>
<keyword evidence="3" id="KW-1185">Reference proteome</keyword>
<accession>A0AAU9CRW4</accession>
<feature type="coiled-coil region" evidence="1">
    <location>
        <begin position="560"/>
        <end position="607"/>
    </location>
</feature>
<dbReference type="Pfam" id="PF13558">
    <property type="entry name" value="SbcC_Walker_B"/>
    <property type="match status" value="1"/>
</dbReference>
<dbReference type="AlphaFoldDB" id="A0AAU9CRW4"/>
<organism evidence="2 3">
    <name type="scientific">Xylocopilactobacillus apis</name>
    <dbReference type="NCBI Taxonomy" id="2932183"/>
    <lineage>
        <taxon>Bacteria</taxon>
        <taxon>Bacillati</taxon>
        <taxon>Bacillota</taxon>
        <taxon>Bacilli</taxon>
        <taxon>Lactobacillales</taxon>
        <taxon>Lactobacillaceae</taxon>
        <taxon>Xylocopilactobacillus</taxon>
    </lineage>
</organism>
<evidence type="ECO:0000313" key="3">
    <source>
        <dbReference type="Proteomes" id="UP001321804"/>
    </source>
</evidence>
<reference evidence="2 3" key="1">
    <citation type="journal article" date="2023" name="Microbiol. Spectr.">
        <title>Symbiosis of Carpenter Bees with Uncharacterized Lactic Acid Bacteria Showing NAD Auxotrophy.</title>
        <authorList>
            <person name="Kawasaki S."/>
            <person name="Ozawa K."/>
            <person name="Mori T."/>
            <person name="Yamamoto A."/>
            <person name="Ito M."/>
            <person name="Ohkuma M."/>
            <person name="Sakamoto M."/>
            <person name="Matsutani M."/>
        </authorList>
    </citation>
    <scope>NUCLEOTIDE SEQUENCE [LARGE SCALE GENOMIC DNA]</scope>
    <source>
        <strain evidence="2 3">KimC2</strain>
    </source>
</reference>
<feature type="coiled-coil region" evidence="1">
    <location>
        <begin position="635"/>
        <end position="662"/>
    </location>
</feature>
<dbReference type="InterPro" id="IPR027417">
    <property type="entry name" value="P-loop_NTPase"/>
</dbReference>
<dbReference type="SUPFAM" id="SSF52540">
    <property type="entry name" value="P-loop containing nucleoside triphosphate hydrolases"/>
    <property type="match status" value="1"/>
</dbReference>
<dbReference type="EMBL" id="AP026801">
    <property type="protein sequence ID" value="BDR56684.1"/>
    <property type="molecule type" value="Genomic_DNA"/>
</dbReference>
<feature type="coiled-coil region" evidence="1">
    <location>
        <begin position="368"/>
        <end position="395"/>
    </location>
</feature>
<protein>
    <submittedName>
        <fullName evidence="2">Chromosome segregation ATPase</fullName>
    </submittedName>
</protein>
<evidence type="ECO:0000313" key="2">
    <source>
        <dbReference type="EMBL" id="BDR56684.1"/>
    </source>
</evidence>
<sequence>MSQLIPTNFHLRNFNKYVKLDLPASEAGNITFIGENAVGKTTLANCFFPMLIDGAISTPSFNPAKGIDKLNQNGNPRNSARDTRNFESILLGWGAGAMKVRTGYSYLNLRSELRQIIIGLGATRVVGDTKKPTWWFVVNSSQTEQEINLITTDDEGKGLSKEAFIAANDSLSDQLLVFDRAVDYREYAATKIYGFSDGETLGKLANTYRLLASPILTAGNAKFTPIRESLKNAQEGIDDDLIIKVANSQREVNRMNGILEHLKAGQKRLQKIKNEIFWRNLNHLDEILLNPYTEYFNDFSNEQIKFDQAQIKIEELNSNLNSTNSELKTIDSQLDQLRFKKAEQKSIEELKHQYSEQIKIQEQQLLTYDNQSSQLNKLQKEKESLTKQLSDFEYTEKEIKNDQLDLKEKLKSLNLTMLNKLLDESDFSKFELGGYLRQLKDSLHRYQSLTSSISGLSQSIDVVNEIKVQMGNQIDVRLQGPLSGRAHNHLKQDNSDIHDAGAAKIAQQHLNLKQKQEQILFNNSDLKAIIKEPELLNTLESIAKSLKTSLENLSVTLNQEKQVKNSIDANQQQIEELKEQIIPDFNVEETKNKINELKNNLTELKFDHELDQKLAETSSSHETLLDQQQVIIRQINDERSEMNTAKLQMSRAEQKLKVLNAMIELNLKNLRPYFPTDLKMENVDDILSFVKTHRVEVKNNNFAELTSNISHLIHHNNQNGIDRNALDTLFEERGHGEIASQMRQQRSKTENDITVVAFDLNQAYKFLKEDEAGVIKALETLKTGNDVSQKAFEAAAINRITEQYNVIEEYNQILSLGVENSQSIKLKVQLTPATVSEDVIKEACDINLTERPALEAEIKRRLKRLANNTELADDDDTFNEQAKELLDTRQWSNFQIFIKRRQNNEDEYEEVDDKFVQSGGSGAEKAQAMVLPLLLVPKMLLQQANLSDAPYLVMFDEFADKLDPETAKSFAQTISHFGFSFIATMPNGAQNKILADGVENIVYEITAPKEQNDGKYHQNFVHPALIWH</sequence>
<dbReference type="Proteomes" id="UP001321804">
    <property type="component" value="Chromosome"/>
</dbReference>
<proteinExistence type="predicted"/>
<dbReference type="RefSeq" id="WP_317695037.1">
    <property type="nucleotide sequence ID" value="NZ_AP026801.1"/>
</dbReference>
<name>A0AAU9CRW4_9LACO</name>
<dbReference type="KEGG" id="xak:KIMC2_12460"/>
<feature type="coiled-coil region" evidence="1">
    <location>
        <begin position="299"/>
        <end position="333"/>
    </location>
</feature>
<evidence type="ECO:0000256" key="1">
    <source>
        <dbReference type="SAM" id="Coils"/>
    </source>
</evidence>